<proteinExistence type="predicted"/>
<feature type="domain" description="Peptidase S9A N-terminal" evidence="5">
    <location>
        <begin position="7"/>
        <end position="234"/>
    </location>
</feature>
<keyword evidence="3" id="KW-0720">Serine protease</keyword>
<protein>
    <submittedName>
        <fullName evidence="6">Prolyl oligopeptidase family serine peptidase</fullName>
    </submittedName>
</protein>
<dbReference type="PANTHER" id="PTHR42881">
    <property type="entry name" value="PROLYL ENDOPEPTIDASE"/>
    <property type="match status" value="1"/>
</dbReference>
<dbReference type="PANTHER" id="PTHR42881:SF13">
    <property type="entry name" value="PROLYL ENDOPEPTIDASE"/>
    <property type="match status" value="1"/>
</dbReference>
<keyword evidence="2" id="KW-0378">Hydrolase</keyword>
<dbReference type="Gene3D" id="3.40.50.1820">
    <property type="entry name" value="alpha/beta hydrolase"/>
    <property type="match status" value="1"/>
</dbReference>
<organism evidence="6 7">
    <name type="scientific">Glutamicibacter halophytocola</name>
    <dbReference type="NCBI Taxonomy" id="1933880"/>
    <lineage>
        <taxon>Bacteria</taxon>
        <taxon>Bacillati</taxon>
        <taxon>Actinomycetota</taxon>
        <taxon>Actinomycetes</taxon>
        <taxon>Micrococcales</taxon>
        <taxon>Micrococcaceae</taxon>
        <taxon>Glutamicibacter</taxon>
    </lineage>
</organism>
<dbReference type="GO" id="GO:0006508">
    <property type="term" value="P:proteolysis"/>
    <property type="evidence" value="ECO:0007669"/>
    <property type="project" value="UniProtKB-KW"/>
</dbReference>
<evidence type="ECO:0000259" key="5">
    <source>
        <dbReference type="Pfam" id="PF02897"/>
    </source>
</evidence>
<dbReference type="InterPro" id="IPR002470">
    <property type="entry name" value="Peptidase_S9A"/>
</dbReference>
<dbReference type="Gene3D" id="2.130.10.120">
    <property type="entry name" value="Prolyl oligopeptidase, N-terminal domain"/>
    <property type="match status" value="1"/>
</dbReference>
<dbReference type="Pfam" id="PF00326">
    <property type="entry name" value="Peptidase_S9"/>
    <property type="match status" value="1"/>
</dbReference>
<gene>
    <name evidence="6" type="ORF">NUH22_02490</name>
</gene>
<dbReference type="Proteomes" id="UP001060018">
    <property type="component" value="Chromosome"/>
</dbReference>
<dbReference type="Pfam" id="PF02897">
    <property type="entry name" value="Peptidase_S9_N"/>
    <property type="match status" value="1"/>
</dbReference>
<evidence type="ECO:0000313" key="6">
    <source>
        <dbReference type="EMBL" id="UUX59528.1"/>
    </source>
</evidence>
<dbReference type="InterPro" id="IPR051167">
    <property type="entry name" value="Prolyl_oligopep/macrocyclase"/>
</dbReference>
<accession>A0AA94XYN4</accession>
<feature type="domain" description="Peptidase S9 prolyl oligopeptidase catalytic" evidence="4">
    <location>
        <begin position="493"/>
        <end position="694"/>
    </location>
</feature>
<evidence type="ECO:0000256" key="3">
    <source>
        <dbReference type="ARBA" id="ARBA00022825"/>
    </source>
</evidence>
<dbReference type="InterPro" id="IPR029058">
    <property type="entry name" value="AB_hydrolase_fold"/>
</dbReference>
<sequence length="695" mass="77326">MTEQVSKATSTDPYSWLEGTRDEAALNWVRQQTQRTEDELYDDSFRGQVQHIKSVLDAQDRIPMVTKRGEHYYNFWRDSEHRLGLWRRTTWQSYLTDAPEWEVLLDLDALAIAEGQEWHFAGSSLLRPQKSEPYERALIRLSPDGGDQVRVREFDLTSKGFVEDGFDLPVAKTQASWIDGDTLLVGSASSGQFTTRSTYSSTLRRVGRGIGIEEAPILFEVDKEHVAAFGYYDSTPGFERVVTTDAIDFYHSITGVFLDGEHHEIDVPTDVQVSLHRQWVLFAPQTDWEHQGQVVAAGSLAIAQLDVFLAHGTIERVLFAPDESTALESLSFTANYLLLTVLHHVAAQVRVISLRDNFSESQMPLEDPMLSISVGAVDDEDGLAGDDYWMTVTGFTTPTTLLRGAVGSKAATVKKSPERFPADGLAVTQHFATSADGTRVPYFQVAPEDLVLDGQNPVLMDGYGGFQHSMTPGYAAAMGVGWLSRHNDSGRRAIYVMANIRGGGEYGPAWHRAALREKRHRAYEDFAAIAEDLVQRDVTSREHLAATGRSNGGLLMGNMIAGYPQLFGAISCGVPLLDMQRYTQLAAGHSWIAEYGDPEIPEDWKFLRTFSPVHRLSDQPHPVDDYPASLIWTTTSDDRVGPSQARIMAAKMMDLGIDNVRYHEPEGGGHAGSTDNESTAKMLATSYEFLWRHVQ</sequence>
<dbReference type="SUPFAM" id="SSF53474">
    <property type="entry name" value="alpha/beta-Hydrolases"/>
    <property type="match status" value="1"/>
</dbReference>
<dbReference type="PRINTS" id="PR00862">
    <property type="entry name" value="PROLIGOPTASE"/>
</dbReference>
<dbReference type="GO" id="GO:0005829">
    <property type="term" value="C:cytosol"/>
    <property type="evidence" value="ECO:0007669"/>
    <property type="project" value="TreeGrafter"/>
</dbReference>
<dbReference type="RefSeq" id="WP_257745873.1">
    <property type="nucleotide sequence ID" value="NZ_CP102487.1"/>
</dbReference>
<dbReference type="GO" id="GO:0004252">
    <property type="term" value="F:serine-type endopeptidase activity"/>
    <property type="evidence" value="ECO:0007669"/>
    <property type="project" value="InterPro"/>
</dbReference>
<evidence type="ECO:0000256" key="2">
    <source>
        <dbReference type="ARBA" id="ARBA00022801"/>
    </source>
</evidence>
<evidence type="ECO:0000313" key="7">
    <source>
        <dbReference type="Proteomes" id="UP001060018"/>
    </source>
</evidence>
<keyword evidence="1" id="KW-0645">Protease</keyword>
<dbReference type="GO" id="GO:0070012">
    <property type="term" value="F:oligopeptidase activity"/>
    <property type="evidence" value="ECO:0007669"/>
    <property type="project" value="TreeGrafter"/>
</dbReference>
<dbReference type="SUPFAM" id="SSF50993">
    <property type="entry name" value="Peptidase/esterase 'gauge' domain"/>
    <property type="match status" value="1"/>
</dbReference>
<evidence type="ECO:0000259" key="4">
    <source>
        <dbReference type="Pfam" id="PF00326"/>
    </source>
</evidence>
<dbReference type="InterPro" id="IPR023302">
    <property type="entry name" value="Pept_S9A_N"/>
</dbReference>
<dbReference type="InterPro" id="IPR001375">
    <property type="entry name" value="Peptidase_S9_cat"/>
</dbReference>
<dbReference type="AlphaFoldDB" id="A0AA94XYN4"/>
<reference evidence="6" key="1">
    <citation type="journal article" date="2022" name="Pest Manag. Sci.">
        <title>Glutamicibacter halophytocola-mediated host fitness of potato tuber moth on Solanaceae crops.</title>
        <authorList>
            <person name="Wang W."/>
            <person name="Xiao G."/>
            <person name="Du G."/>
            <person name="Chang L."/>
            <person name="Yang Y."/>
            <person name="Ye J."/>
            <person name="Chen B."/>
        </authorList>
    </citation>
    <scope>NUCLEOTIDE SEQUENCE</scope>
    <source>
        <strain evidence="6">S2</strain>
    </source>
</reference>
<name>A0AA94XYN4_9MICC</name>
<dbReference type="EMBL" id="CP102487">
    <property type="protein sequence ID" value="UUX59528.1"/>
    <property type="molecule type" value="Genomic_DNA"/>
</dbReference>
<evidence type="ECO:0000256" key="1">
    <source>
        <dbReference type="ARBA" id="ARBA00022670"/>
    </source>
</evidence>